<gene>
    <name evidence="2" type="ORF">BDA96_10G143800</name>
</gene>
<dbReference type="PANTHER" id="PTHR32133">
    <property type="entry name" value="OS07G0120400 PROTEIN"/>
    <property type="match status" value="1"/>
</dbReference>
<reference evidence="2" key="1">
    <citation type="journal article" date="2019" name="BMC Genomics">
        <title>A new reference genome for Sorghum bicolor reveals high levels of sequence similarity between sweet and grain genotypes: implications for the genetics of sugar metabolism.</title>
        <authorList>
            <person name="Cooper E.A."/>
            <person name="Brenton Z.W."/>
            <person name="Flinn B.S."/>
            <person name="Jenkins J."/>
            <person name="Shu S."/>
            <person name="Flowers D."/>
            <person name="Luo F."/>
            <person name="Wang Y."/>
            <person name="Xia P."/>
            <person name="Barry K."/>
            <person name="Daum C."/>
            <person name="Lipzen A."/>
            <person name="Yoshinaga Y."/>
            <person name="Schmutz J."/>
            <person name="Saski C."/>
            <person name="Vermerris W."/>
            <person name="Kresovich S."/>
        </authorList>
    </citation>
    <scope>NUCLEOTIDE SEQUENCE</scope>
</reference>
<dbReference type="Gene3D" id="1.20.1280.50">
    <property type="match status" value="1"/>
</dbReference>
<accession>A0A921U0N7</accession>
<sequence length="245" mass="26811">MAVPLPQSQPPTLMDELVEEILLRLPSDEAAQLVCAALVCKHWCRLVTDPGFRCRFRQFLRTPSRLGLIIRRLSPATTTPPSFPPLPPSCLMPATTLSLPWTLGMAIPSSTTTPSGAYWNATLLYGTPGCNHMECPSDGPFTVVLVGGYVFSMFTHAYVYSSEADDALVTNTLYFPLRCNSGILEYDLAKEELSVIGLSTICKVSTVVVLMLVEDDGLGFAMVHDDFSLYIWLRESAPTPSGGWT</sequence>
<dbReference type="InterPro" id="IPR036047">
    <property type="entry name" value="F-box-like_dom_sf"/>
</dbReference>
<dbReference type="Pfam" id="PF00646">
    <property type="entry name" value="F-box"/>
    <property type="match status" value="1"/>
</dbReference>
<evidence type="ECO:0000313" key="3">
    <source>
        <dbReference type="Proteomes" id="UP000807115"/>
    </source>
</evidence>
<comment type="caution">
    <text evidence="2">The sequence shown here is derived from an EMBL/GenBank/DDBJ whole genome shotgun (WGS) entry which is preliminary data.</text>
</comment>
<dbReference type="Proteomes" id="UP000807115">
    <property type="component" value="Chromosome 10"/>
</dbReference>
<protein>
    <recommendedName>
        <fullName evidence="1">F-box domain-containing protein</fullName>
    </recommendedName>
</protein>
<evidence type="ECO:0000259" key="1">
    <source>
        <dbReference type="Pfam" id="PF00646"/>
    </source>
</evidence>
<dbReference type="SUPFAM" id="SSF81383">
    <property type="entry name" value="F-box domain"/>
    <property type="match status" value="1"/>
</dbReference>
<dbReference type="AlphaFoldDB" id="A0A921U0N7"/>
<organism evidence="2 3">
    <name type="scientific">Sorghum bicolor</name>
    <name type="common">Sorghum</name>
    <name type="synonym">Sorghum vulgare</name>
    <dbReference type="NCBI Taxonomy" id="4558"/>
    <lineage>
        <taxon>Eukaryota</taxon>
        <taxon>Viridiplantae</taxon>
        <taxon>Streptophyta</taxon>
        <taxon>Embryophyta</taxon>
        <taxon>Tracheophyta</taxon>
        <taxon>Spermatophyta</taxon>
        <taxon>Magnoliopsida</taxon>
        <taxon>Liliopsida</taxon>
        <taxon>Poales</taxon>
        <taxon>Poaceae</taxon>
        <taxon>PACMAD clade</taxon>
        <taxon>Panicoideae</taxon>
        <taxon>Andropogonodae</taxon>
        <taxon>Andropogoneae</taxon>
        <taxon>Sorghinae</taxon>
        <taxon>Sorghum</taxon>
    </lineage>
</organism>
<name>A0A921U0N7_SORBI</name>
<feature type="domain" description="F-box" evidence="1">
    <location>
        <begin position="15"/>
        <end position="53"/>
    </location>
</feature>
<proteinExistence type="predicted"/>
<dbReference type="InterPro" id="IPR001810">
    <property type="entry name" value="F-box_dom"/>
</dbReference>
<dbReference type="EMBL" id="CM027689">
    <property type="protein sequence ID" value="KAG0513909.1"/>
    <property type="molecule type" value="Genomic_DNA"/>
</dbReference>
<reference evidence="2" key="2">
    <citation type="submission" date="2020-10" db="EMBL/GenBank/DDBJ databases">
        <authorList>
            <person name="Cooper E.A."/>
            <person name="Brenton Z.W."/>
            <person name="Flinn B.S."/>
            <person name="Jenkins J."/>
            <person name="Shu S."/>
            <person name="Flowers D."/>
            <person name="Luo F."/>
            <person name="Wang Y."/>
            <person name="Xia P."/>
            <person name="Barry K."/>
            <person name="Daum C."/>
            <person name="Lipzen A."/>
            <person name="Yoshinaga Y."/>
            <person name="Schmutz J."/>
            <person name="Saski C."/>
            <person name="Vermerris W."/>
            <person name="Kresovich S."/>
        </authorList>
    </citation>
    <scope>NUCLEOTIDE SEQUENCE</scope>
</reference>
<evidence type="ECO:0000313" key="2">
    <source>
        <dbReference type="EMBL" id="KAG0513909.1"/>
    </source>
</evidence>
<dbReference type="PANTHER" id="PTHR32133:SF362">
    <property type="entry name" value="F-BOX DOMAIN-CONTAINING PROTEIN"/>
    <property type="match status" value="1"/>
</dbReference>